<evidence type="ECO:0000256" key="4">
    <source>
        <dbReference type="ARBA" id="ARBA00023098"/>
    </source>
</evidence>
<proteinExistence type="inferred from homology"/>
<dbReference type="EC" id="2.3.2.30" evidence="7"/>
<evidence type="ECO:0000256" key="3">
    <source>
        <dbReference type="ARBA" id="ARBA00022679"/>
    </source>
</evidence>
<evidence type="ECO:0000313" key="11">
    <source>
        <dbReference type="EMBL" id="ASJ26028.1"/>
    </source>
</evidence>
<evidence type="ECO:0000256" key="8">
    <source>
        <dbReference type="ARBA" id="ARBA00039866"/>
    </source>
</evidence>
<dbReference type="Proteomes" id="UP000197424">
    <property type="component" value="Chromosome"/>
</dbReference>
<dbReference type="PANTHER" id="PTHR37323">
    <property type="entry name" value="GCN5-RELATED N-ACETYLTRANSFERASE"/>
    <property type="match status" value="1"/>
</dbReference>
<dbReference type="GO" id="GO:0006629">
    <property type="term" value="P:lipid metabolic process"/>
    <property type="evidence" value="ECO:0007669"/>
    <property type="project" value="UniProtKB-KW"/>
</dbReference>
<evidence type="ECO:0000256" key="7">
    <source>
        <dbReference type="ARBA" id="ARBA00039058"/>
    </source>
</evidence>
<dbReference type="EMBL" id="CP022115">
    <property type="protein sequence ID" value="ASJ26028.1"/>
    <property type="molecule type" value="Genomic_DNA"/>
</dbReference>
<dbReference type="InterPro" id="IPR052351">
    <property type="entry name" value="Ornithine_N-alpha-AT"/>
</dbReference>
<keyword evidence="3" id="KW-0808">Transferase</keyword>
<evidence type="ECO:0000256" key="5">
    <source>
        <dbReference type="ARBA" id="ARBA00023315"/>
    </source>
</evidence>
<organism evidence="11 12">
    <name type="scientific">Laribacter hongkongensis</name>
    <dbReference type="NCBI Taxonomy" id="168471"/>
    <lineage>
        <taxon>Bacteria</taxon>
        <taxon>Pseudomonadati</taxon>
        <taxon>Pseudomonadota</taxon>
        <taxon>Betaproteobacteria</taxon>
        <taxon>Neisseriales</taxon>
        <taxon>Aquaspirillaceae</taxon>
        <taxon>Laribacter</taxon>
    </lineage>
</organism>
<comment type="function">
    <text evidence="9">Catalyzes the first step in the biosynthesis of ornithine lipids, which are phosphorus-free membrane lipids. Catalyzes the 3-hydroxyacyl-acyl carrier protein-dependent acylation of ornithine to form lyso-ornithine lipid (LOL).</text>
</comment>
<gene>
    <name evidence="11" type="ORF">LHGZ1_3197</name>
</gene>
<keyword evidence="2" id="KW-0444">Lipid biosynthesis</keyword>
<name>A0A248LMR7_9NEIS</name>
<sequence length="256" mass="27759">MRTSPRSTARQGAPQLNVRLARNEADLLAAQRLRYDIFAGEMGARLASADTGIDRDEYDPICDHLLVTAGIDGPVVGTYRMLPPARAARAPCLYAEHEFDLGALATLKPRLVEVGRSCVHPDYRRGAVIAMLWTGLVQYARSVGGDYLAGCASVPLHDGGREAASAWQHLQPQLAPPEWRVTPLLPLPLESLPAPDPAMPLAPLLKGYLRAGAFICGEPAWDPDFRCADFFVLLPLAATDARYARRFVAPAGQPRA</sequence>
<evidence type="ECO:0000256" key="1">
    <source>
        <dbReference type="ARBA" id="ARBA00005189"/>
    </source>
</evidence>
<dbReference type="Pfam" id="PF13444">
    <property type="entry name" value="Acetyltransf_5"/>
    <property type="match status" value="1"/>
</dbReference>
<evidence type="ECO:0000256" key="6">
    <source>
        <dbReference type="ARBA" id="ARBA00038095"/>
    </source>
</evidence>
<dbReference type="RefSeq" id="WP_088861664.1">
    <property type="nucleotide sequence ID" value="NZ_CP022115.1"/>
</dbReference>
<dbReference type="GO" id="GO:0043810">
    <property type="term" value="F:ornithine-acyl [acyl carrier protein] N-acyltransferase activity"/>
    <property type="evidence" value="ECO:0007669"/>
    <property type="project" value="UniProtKB-EC"/>
</dbReference>
<dbReference type="Gene3D" id="3.40.630.30">
    <property type="match status" value="1"/>
</dbReference>
<evidence type="ECO:0000256" key="10">
    <source>
        <dbReference type="ARBA" id="ARBA00047785"/>
    </source>
</evidence>
<evidence type="ECO:0000313" key="12">
    <source>
        <dbReference type="Proteomes" id="UP000197424"/>
    </source>
</evidence>
<dbReference type="InterPro" id="IPR016181">
    <property type="entry name" value="Acyl_CoA_acyltransferase"/>
</dbReference>
<dbReference type="OrthoDB" id="9787072at2"/>
<comment type="catalytic activity">
    <reaction evidence="10">
        <text>a (3R)-hydroxyacyl-[ACP] + L-ornithine = a lyso-ornithine lipid + holo-[ACP] + H(+)</text>
        <dbReference type="Rhea" id="RHEA:20633"/>
        <dbReference type="Rhea" id="RHEA-COMP:9685"/>
        <dbReference type="Rhea" id="RHEA-COMP:9945"/>
        <dbReference type="ChEBI" id="CHEBI:15378"/>
        <dbReference type="ChEBI" id="CHEBI:46911"/>
        <dbReference type="ChEBI" id="CHEBI:64479"/>
        <dbReference type="ChEBI" id="CHEBI:78827"/>
        <dbReference type="ChEBI" id="CHEBI:138482"/>
        <dbReference type="EC" id="2.3.2.30"/>
    </reaction>
    <physiologicalReaction direction="left-to-right" evidence="10">
        <dbReference type="Rhea" id="RHEA:20634"/>
    </physiologicalReaction>
</comment>
<dbReference type="AlphaFoldDB" id="A0A248LMR7"/>
<keyword evidence="5" id="KW-0012">Acyltransferase</keyword>
<protein>
    <recommendedName>
        <fullName evidence="8">L-ornithine N(alpha)-acyltransferase</fullName>
        <ecNumber evidence="7">2.3.2.30</ecNumber>
    </recommendedName>
</protein>
<evidence type="ECO:0000256" key="2">
    <source>
        <dbReference type="ARBA" id="ARBA00022516"/>
    </source>
</evidence>
<dbReference type="SUPFAM" id="SSF55729">
    <property type="entry name" value="Acyl-CoA N-acyltransferases (Nat)"/>
    <property type="match status" value="1"/>
</dbReference>
<evidence type="ECO:0000256" key="9">
    <source>
        <dbReference type="ARBA" id="ARBA00045724"/>
    </source>
</evidence>
<dbReference type="PANTHER" id="PTHR37323:SF1">
    <property type="entry name" value="L-ORNITHINE N(ALPHA)-ACYLTRANSFERASE"/>
    <property type="match status" value="1"/>
</dbReference>
<comment type="pathway">
    <text evidence="1">Lipid metabolism.</text>
</comment>
<accession>A0A248LMR7</accession>
<keyword evidence="4" id="KW-0443">Lipid metabolism</keyword>
<comment type="similarity">
    <text evidence="6">Belongs to the acetyltransferase family. OlsB subfamily.</text>
</comment>
<reference evidence="12" key="1">
    <citation type="submission" date="2017-06" db="EMBL/GenBank/DDBJ databases">
        <title>Whole genome sequence of Laribacter hongkongensis LHGZ1.</title>
        <authorList>
            <person name="Chen D."/>
            <person name="Wu H."/>
            <person name="Chen J."/>
        </authorList>
    </citation>
    <scope>NUCLEOTIDE SEQUENCE [LARGE SCALE GENOMIC DNA]</scope>
    <source>
        <strain evidence="12">LHGZ1</strain>
    </source>
</reference>